<sequence length="158" mass="16676">MSGLQIAKSIGRIVREGAVMRIGCAVLLTGLLIPSASWALDAPADVAAFFETARHHIGERVTLDHCHLVYATEEEITCVGLLPGEAAGDARMAGKLLIRVGAAEISGRKRALSHCAGGALNEVCKVSVSGEVFDASRSFGLDEARLLGLREAAIRWPD</sequence>
<comment type="caution">
    <text evidence="1">The sequence shown here is derived from an EMBL/GenBank/DDBJ whole genome shotgun (WGS) entry which is preliminary data.</text>
</comment>
<gene>
    <name evidence="1" type="ORF">ABS772_08320</name>
</gene>
<dbReference type="RefSeq" id="WP_350393683.1">
    <property type="nucleotide sequence ID" value="NZ_JBELQE010000050.1"/>
</dbReference>
<name>A0ABV1QKM3_9HYPH</name>
<organism evidence="1 2">
    <name type="scientific">Methylorubrum podarium</name>
    <dbReference type="NCBI Taxonomy" id="200476"/>
    <lineage>
        <taxon>Bacteria</taxon>
        <taxon>Pseudomonadati</taxon>
        <taxon>Pseudomonadota</taxon>
        <taxon>Alphaproteobacteria</taxon>
        <taxon>Hyphomicrobiales</taxon>
        <taxon>Methylobacteriaceae</taxon>
        <taxon>Methylorubrum</taxon>
    </lineage>
</organism>
<accession>A0ABV1QKM3</accession>
<keyword evidence="2" id="KW-1185">Reference proteome</keyword>
<evidence type="ECO:0000313" key="1">
    <source>
        <dbReference type="EMBL" id="MER2249917.1"/>
    </source>
</evidence>
<proteinExistence type="predicted"/>
<evidence type="ECO:0000313" key="2">
    <source>
        <dbReference type="Proteomes" id="UP001480955"/>
    </source>
</evidence>
<evidence type="ECO:0008006" key="3">
    <source>
        <dbReference type="Google" id="ProtNLM"/>
    </source>
</evidence>
<reference evidence="1 2" key="1">
    <citation type="submission" date="2024-06" db="EMBL/GenBank/DDBJ databases">
        <authorList>
            <person name="Campbell A.G."/>
        </authorList>
    </citation>
    <scope>NUCLEOTIDE SEQUENCE [LARGE SCALE GENOMIC DNA]</scope>
    <source>
        <strain evidence="1 2">EM12</strain>
    </source>
</reference>
<dbReference type="EMBL" id="JBELQE010000050">
    <property type="protein sequence ID" value="MER2249917.1"/>
    <property type="molecule type" value="Genomic_DNA"/>
</dbReference>
<dbReference type="Proteomes" id="UP001480955">
    <property type="component" value="Unassembled WGS sequence"/>
</dbReference>
<protein>
    <recommendedName>
        <fullName evidence="3">Nuclease</fullName>
    </recommendedName>
</protein>